<evidence type="ECO:0000256" key="6">
    <source>
        <dbReference type="ARBA" id="ARBA00022989"/>
    </source>
</evidence>
<comment type="caution">
    <text evidence="9">The sequence shown here is derived from an EMBL/GenBank/DDBJ whole genome shotgun (WGS) entry which is preliminary data.</text>
</comment>
<sequence>MRARAFSQALQSLRQDRVIVLVPEDERFCGFYSNLVMVPQKDGRVRPILDLKLLNRFVKVHHFRMESLRSVIASMEHGEFLASIDIRDAYLHIPIFPPHERFLRFAVGEEHFQFTTLPFGLATAPRVFTKVMAAVMAILHSRGLVVLPYLDDLLVKGLTRGVCSCGICKCASNYTGSACGCSRDTSACMTHDGICSGHGKCECNKCVCDKGYFNKLCSDCPGCQTPCQNYSTCVECKAFTTGPQKESCSLYCARVNVTMIKASEWNWKDKDGLCQEKGEGGSVITFHITEDGDLVHIIVKEKQVRQDGAGCQSVDMTSLETEESPAGPICDRCESELILASRFLAQN</sequence>
<gene>
    <name evidence="9" type="ORF">RIMI_LOCUS8090954</name>
</gene>
<keyword evidence="3" id="KW-0245">EGF-like domain</keyword>
<dbReference type="InterPro" id="IPR036349">
    <property type="entry name" value="Integrin_bsu_tail_dom_sf"/>
</dbReference>
<evidence type="ECO:0000313" key="10">
    <source>
        <dbReference type="Proteomes" id="UP001176940"/>
    </source>
</evidence>
<dbReference type="InterPro" id="IPR000477">
    <property type="entry name" value="RT_dom"/>
</dbReference>
<organism evidence="9 10">
    <name type="scientific">Ranitomeya imitator</name>
    <name type="common">mimic poison frog</name>
    <dbReference type="NCBI Taxonomy" id="111125"/>
    <lineage>
        <taxon>Eukaryota</taxon>
        <taxon>Metazoa</taxon>
        <taxon>Chordata</taxon>
        <taxon>Craniata</taxon>
        <taxon>Vertebrata</taxon>
        <taxon>Euteleostomi</taxon>
        <taxon>Amphibia</taxon>
        <taxon>Batrachia</taxon>
        <taxon>Anura</taxon>
        <taxon>Neobatrachia</taxon>
        <taxon>Hyloidea</taxon>
        <taxon>Dendrobatidae</taxon>
        <taxon>Dendrobatinae</taxon>
        <taxon>Ranitomeya</taxon>
    </lineage>
</organism>
<protein>
    <recommendedName>
        <fullName evidence="2">ribonuclease H</fullName>
        <ecNumber evidence="2">3.1.26.4</ecNumber>
    </recommendedName>
</protein>
<dbReference type="PROSITE" id="PS00243">
    <property type="entry name" value="I_EGF_1"/>
    <property type="match status" value="1"/>
</dbReference>
<keyword evidence="6" id="KW-0472">Membrane</keyword>
<dbReference type="SMART" id="SM01242">
    <property type="entry name" value="Integrin_B_tail"/>
    <property type="match status" value="1"/>
</dbReference>
<dbReference type="EC" id="3.1.26.4" evidence="2"/>
<keyword evidence="6" id="KW-0812">Transmembrane</keyword>
<keyword evidence="7" id="KW-1015">Disulfide bond</keyword>
<dbReference type="InterPro" id="IPR013111">
    <property type="entry name" value="EGF_extracell"/>
</dbReference>
<dbReference type="Proteomes" id="UP001176940">
    <property type="component" value="Unassembled WGS sequence"/>
</dbReference>
<dbReference type="InterPro" id="IPR043502">
    <property type="entry name" value="DNA/RNA_pol_sf"/>
</dbReference>
<feature type="domain" description="Integrin beta subunit tail" evidence="8">
    <location>
        <begin position="227"/>
        <end position="315"/>
    </location>
</feature>
<comment type="similarity">
    <text evidence="1">Belongs to the beta type-B retroviral polymerase family. HERV class-II K(HML-2) pol subfamily.</text>
</comment>
<keyword evidence="5" id="KW-0677">Repeat</keyword>
<dbReference type="CDD" id="cd03714">
    <property type="entry name" value="RT_DIRS1"/>
    <property type="match status" value="1"/>
</dbReference>
<dbReference type="InterPro" id="IPR057243">
    <property type="entry name" value="Integrin_I-EGF_CS"/>
</dbReference>
<evidence type="ECO:0000256" key="4">
    <source>
        <dbReference type="ARBA" id="ARBA00022729"/>
    </source>
</evidence>
<dbReference type="SUPFAM" id="SSF56672">
    <property type="entry name" value="DNA/RNA polymerases"/>
    <property type="match status" value="1"/>
</dbReference>
<dbReference type="InterPro" id="IPR043128">
    <property type="entry name" value="Rev_trsase/Diguanyl_cyclase"/>
</dbReference>
<evidence type="ECO:0000313" key="9">
    <source>
        <dbReference type="EMBL" id="CAJ0939659.1"/>
    </source>
</evidence>
<dbReference type="Pfam" id="PF07965">
    <property type="entry name" value="Integrin_B_tail"/>
    <property type="match status" value="1"/>
</dbReference>
<keyword evidence="4" id="KW-0732">Signal</keyword>
<evidence type="ECO:0000256" key="7">
    <source>
        <dbReference type="ARBA" id="ARBA00023157"/>
    </source>
</evidence>
<dbReference type="PANTHER" id="PTHR33050">
    <property type="entry name" value="REVERSE TRANSCRIPTASE DOMAIN-CONTAINING PROTEIN"/>
    <property type="match status" value="1"/>
</dbReference>
<dbReference type="Gene3D" id="2.10.25.10">
    <property type="entry name" value="Laminin"/>
    <property type="match status" value="1"/>
</dbReference>
<dbReference type="SUPFAM" id="SSF57196">
    <property type="entry name" value="EGF/Laminin"/>
    <property type="match status" value="2"/>
</dbReference>
<dbReference type="Gene3D" id="3.10.10.10">
    <property type="entry name" value="HIV Type 1 Reverse Transcriptase, subunit A, domain 1"/>
    <property type="match status" value="1"/>
</dbReference>
<dbReference type="SUPFAM" id="SSF69687">
    <property type="entry name" value="Integrin beta tail domain"/>
    <property type="match status" value="1"/>
</dbReference>
<dbReference type="PANTHER" id="PTHR33050:SF7">
    <property type="entry name" value="RIBONUCLEASE H"/>
    <property type="match status" value="1"/>
</dbReference>
<evidence type="ECO:0000256" key="2">
    <source>
        <dbReference type="ARBA" id="ARBA00012180"/>
    </source>
</evidence>
<keyword evidence="10" id="KW-1185">Reference proteome</keyword>
<dbReference type="InterPro" id="IPR052055">
    <property type="entry name" value="Hepadnavirus_pol/RT"/>
</dbReference>
<evidence type="ECO:0000256" key="1">
    <source>
        <dbReference type="ARBA" id="ARBA00010879"/>
    </source>
</evidence>
<proteinExistence type="inferred from homology"/>
<dbReference type="Gene3D" id="4.10.1240.30">
    <property type="match status" value="1"/>
</dbReference>
<evidence type="ECO:0000259" key="8">
    <source>
        <dbReference type="SMART" id="SM01242"/>
    </source>
</evidence>
<evidence type="ECO:0000256" key="5">
    <source>
        <dbReference type="ARBA" id="ARBA00022737"/>
    </source>
</evidence>
<dbReference type="InterPro" id="IPR012896">
    <property type="entry name" value="Integrin_bsu_tail"/>
</dbReference>
<evidence type="ECO:0000256" key="3">
    <source>
        <dbReference type="ARBA" id="ARBA00022536"/>
    </source>
</evidence>
<name>A0ABN9LHZ2_9NEOB</name>
<keyword evidence="6" id="KW-1133">Transmembrane helix</keyword>
<dbReference type="EMBL" id="CAUEEQ010015784">
    <property type="protein sequence ID" value="CAJ0939659.1"/>
    <property type="molecule type" value="Genomic_DNA"/>
</dbReference>
<dbReference type="Pfam" id="PF00078">
    <property type="entry name" value="RVT_1"/>
    <property type="match status" value="1"/>
</dbReference>
<accession>A0ABN9LHZ2</accession>
<dbReference type="Gene3D" id="3.30.70.270">
    <property type="match status" value="1"/>
</dbReference>
<dbReference type="Pfam" id="PF07974">
    <property type="entry name" value="EGF_2"/>
    <property type="match status" value="1"/>
</dbReference>
<reference evidence="9" key="1">
    <citation type="submission" date="2023-07" db="EMBL/GenBank/DDBJ databases">
        <authorList>
            <person name="Stuckert A."/>
        </authorList>
    </citation>
    <scope>NUCLEOTIDE SEQUENCE</scope>
</reference>